<dbReference type="RefSeq" id="YP_010058795.1">
    <property type="nucleotide sequence ID" value="NC_054723.1"/>
</dbReference>
<gene>
    <name evidence="1" type="primary">6</name>
    <name evidence="1" type="ORF">SEA_PUPPER_6</name>
</gene>
<dbReference type="EMBL" id="MK977695">
    <property type="protein sequence ID" value="QDF18493.1"/>
    <property type="molecule type" value="Genomic_DNA"/>
</dbReference>
<sequence>MTNVSLSDDELDVVISSLTSRGEQATEPLLSRLLHERGERISRATIRKALGDFFYRAGMSTSQQGPAVDWAMDNEGLGGVREAITFWHRNLQS</sequence>
<evidence type="ECO:0000313" key="2">
    <source>
        <dbReference type="Proteomes" id="UP000318375"/>
    </source>
</evidence>
<dbReference type="GeneID" id="64766024"/>
<organism evidence="1 2">
    <name type="scientific">Gordonia phage Pupper</name>
    <dbReference type="NCBI Taxonomy" id="2571249"/>
    <lineage>
        <taxon>Viruses</taxon>
        <taxon>Duplodnaviria</taxon>
        <taxon>Heunggongvirae</taxon>
        <taxon>Uroviricota</taxon>
        <taxon>Caudoviricetes</taxon>
        <taxon>Puppervirus</taxon>
        <taxon>Puppervirus Pupper</taxon>
    </lineage>
</organism>
<dbReference type="Proteomes" id="UP000318375">
    <property type="component" value="Segment"/>
</dbReference>
<keyword evidence="2" id="KW-1185">Reference proteome</keyword>
<dbReference type="KEGG" id="vg:64766024"/>
<proteinExistence type="predicted"/>
<accession>A0A4Y6EIE1</accession>
<reference evidence="1 2" key="1">
    <citation type="submission" date="2019-05" db="EMBL/GenBank/DDBJ databases">
        <authorList>
            <person name="Pope W.H."/>
            <person name="Garlena R.A."/>
            <person name="Russell D.A."/>
            <person name="Jacobs-Sera D."/>
            <person name="Hatfull G.F."/>
        </authorList>
    </citation>
    <scope>NUCLEOTIDE SEQUENCE [LARGE SCALE GENOMIC DNA]</scope>
</reference>
<protein>
    <submittedName>
        <fullName evidence="1">Uncharacterized protein</fullName>
    </submittedName>
</protein>
<evidence type="ECO:0000313" key="1">
    <source>
        <dbReference type="EMBL" id="QDF18493.1"/>
    </source>
</evidence>
<name>A0A4Y6EIE1_9CAUD</name>